<name>A0ABI7X0K8_FELCA</name>
<dbReference type="PANTHER" id="PTHR23232">
    <property type="entry name" value="KRAB DOMAIN C2H2 ZINC FINGER"/>
    <property type="match status" value="1"/>
</dbReference>
<evidence type="ECO:0000313" key="3">
    <source>
        <dbReference type="Proteomes" id="UP000823872"/>
    </source>
</evidence>
<reference evidence="2 3" key="1">
    <citation type="submission" date="2021-02" db="EMBL/GenBank/DDBJ databases">
        <title>Safari Cat Assemblies.</title>
        <authorList>
            <person name="Bredemeyer K.R."/>
            <person name="Murphy W.J."/>
        </authorList>
    </citation>
    <scope>NUCLEOTIDE SEQUENCE [LARGE SCALE GENOMIC DNA]</scope>
</reference>
<organism evidence="2 3">
    <name type="scientific">Felis catus</name>
    <name type="common">Cat</name>
    <name type="synonym">Felis silvestris catus</name>
    <dbReference type="NCBI Taxonomy" id="9685"/>
    <lineage>
        <taxon>Eukaryota</taxon>
        <taxon>Metazoa</taxon>
        <taxon>Chordata</taxon>
        <taxon>Craniata</taxon>
        <taxon>Vertebrata</taxon>
        <taxon>Euteleostomi</taxon>
        <taxon>Mammalia</taxon>
        <taxon>Eutheria</taxon>
        <taxon>Laurasiatheria</taxon>
        <taxon>Carnivora</taxon>
        <taxon>Feliformia</taxon>
        <taxon>Felidae</taxon>
        <taxon>Felinae</taxon>
        <taxon>Felis</taxon>
    </lineage>
</organism>
<dbReference type="CDD" id="cd07765">
    <property type="entry name" value="KRAB_A-box"/>
    <property type="match status" value="1"/>
</dbReference>
<dbReference type="InterPro" id="IPR036051">
    <property type="entry name" value="KRAB_dom_sf"/>
</dbReference>
<feature type="domain" description="KRAB" evidence="1">
    <location>
        <begin position="26"/>
        <end position="98"/>
    </location>
</feature>
<dbReference type="GeneTree" id="ENSGT00940000164032"/>
<dbReference type="InterPro" id="IPR001909">
    <property type="entry name" value="KRAB"/>
</dbReference>
<accession>A0ABI7X0K8</accession>
<dbReference type="PROSITE" id="PS50805">
    <property type="entry name" value="KRAB"/>
    <property type="match status" value="1"/>
</dbReference>
<evidence type="ECO:0000259" key="1">
    <source>
        <dbReference type="PROSITE" id="PS50805"/>
    </source>
</evidence>
<protein>
    <recommendedName>
        <fullName evidence="1">KRAB domain-containing protein</fullName>
    </recommendedName>
</protein>
<evidence type="ECO:0000313" key="2">
    <source>
        <dbReference type="Ensembl" id="ENSFCTP00005016043.1"/>
    </source>
</evidence>
<proteinExistence type="predicted"/>
<dbReference type="Pfam" id="PF01352">
    <property type="entry name" value="KRAB"/>
    <property type="match status" value="1"/>
</dbReference>
<keyword evidence="3" id="KW-1185">Reference proteome</keyword>
<dbReference type="PANTHER" id="PTHR23232:SF157">
    <property type="entry name" value="ZINC FINGER PROTEIN 525"/>
    <property type="match status" value="1"/>
</dbReference>
<dbReference type="Gene3D" id="6.10.140.140">
    <property type="match status" value="1"/>
</dbReference>
<sequence length="159" mass="17779">MLNQLSHPGVPILHVFKYEFFFLGLAVFKDVAIDFTQGEWNYLGAAQKDLSRDVMLENYHNLVSVVGLSRSKPDVISLLEQEKQPWMVTKAMTGGPCPGPKKAIFQTQGCHFLTIGGLLPDAPLQHFQYSLTYLSTGLWLVLCHLSRPPALAPVRLQLD</sequence>
<reference evidence="2" key="2">
    <citation type="submission" date="2025-08" db="UniProtKB">
        <authorList>
            <consortium name="Ensembl"/>
        </authorList>
    </citation>
    <scope>IDENTIFICATION</scope>
    <source>
        <strain evidence="2">breed Abyssinian</strain>
    </source>
</reference>
<dbReference type="Proteomes" id="UP000823872">
    <property type="component" value="Chromosome D4"/>
</dbReference>
<reference evidence="2" key="3">
    <citation type="submission" date="2025-09" db="UniProtKB">
        <authorList>
            <consortium name="Ensembl"/>
        </authorList>
    </citation>
    <scope>IDENTIFICATION</scope>
    <source>
        <strain evidence="2">breed Abyssinian</strain>
    </source>
</reference>
<dbReference type="Ensembl" id="ENSFCTT00005024641.1">
    <property type="protein sequence ID" value="ENSFCTP00005016043.1"/>
    <property type="gene ID" value="ENSFCTG00005008807.1"/>
</dbReference>
<dbReference type="SUPFAM" id="SSF109640">
    <property type="entry name" value="KRAB domain (Kruppel-associated box)"/>
    <property type="match status" value="1"/>
</dbReference>
<dbReference type="InterPro" id="IPR050169">
    <property type="entry name" value="Krueppel_C2H2_ZnF"/>
</dbReference>
<dbReference type="SMART" id="SM00349">
    <property type="entry name" value="KRAB"/>
    <property type="match status" value="1"/>
</dbReference>